<keyword evidence="1" id="KW-0812">Transmembrane</keyword>
<sequence>MSTQSIIYKCSFFLNNPNWEQCMSINRWMCTLSIWQCLWAIGTSSLEKYLFIPFPHFLVGLFFVLELYEFLVFFGYQRFIRYIIVNIFSCPAGRRFSTIMPQKTPWCATGFLKHAAPACLVRGADLFPLRLSNKKNDNS</sequence>
<reference evidence="2 3" key="1">
    <citation type="journal article" date="2020" name="Nature">
        <title>Six reference-quality genomes reveal evolution of bat adaptations.</title>
        <authorList>
            <person name="Jebb D."/>
            <person name="Huang Z."/>
            <person name="Pippel M."/>
            <person name="Hughes G.M."/>
            <person name="Lavrichenko K."/>
            <person name="Devanna P."/>
            <person name="Winkler S."/>
            <person name="Jermiin L.S."/>
            <person name="Skirmuntt E.C."/>
            <person name="Katzourakis A."/>
            <person name="Burkitt-Gray L."/>
            <person name="Ray D.A."/>
            <person name="Sullivan K.A.M."/>
            <person name="Roscito J.G."/>
            <person name="Kirilenko B.M."/>
            <person name="Davalos L.M."/>
            <person name="Corthals A.P."/>
            <person name="Power M.L."/>
            <person name="Jones G."/>
            <person name="Ransome R.D."/>
            <person name="Dechmann D.K.N."/>
            <person name="Locatelli A.G."/>
            <person name="Puechmaille S.J."/>
            <person name="Fedrigo O."/>
            <person name="Jarvis E.D."/>
            <person name="Hiller M."/>
            <person name="Vernes S.C."/>
            <person name="Myers E.W."/>
            <person name="Teeling E.C."/>
        </authorList>
    </citation>
    <scope>NUCLEOTIDE SEQUENCE [LARGE SCALE GENOMIC DNA]</scope>
    <source>
        <strain evidence="2">Bat1K_MPI-CBG_1</strain>
    </source>
</reference>
<keyword evidence="1" id="KW-0472">Membrane</keyword>
<name>A0A834D8Z7_9CHIR</name>
<organism evidence="2 3">
    <name type="scientific">Phyllostomus discolor</name>
    <name type="common">pale spear-nosed bat</name>
    <dbReference type="NCBI Taxonomy" id="89673"/>
    <lineage>
        <taxon>Eukaryota</taxon>
        <taxon>Metazoa</taxon>
        <taxon>Chordata</taxon>
        <taxon>Craniata</taxon>
        <taxon>Vertebrata</taxon>
        <taxon>Euteleostomi</taxon>
        <taxon>Mammalia</taxon>
        <taxon>Eutheria</taxon>
        <taxon>Laurasiatheria</taxon>
        <taxon>Chiroptera</taxon>
        <taxon>Yangochiroptera</taxon>
        <taxon>Phyllostomidae</taxon>
        <taxon>Phyllostominae</taxon>
        <taxon>Phyllostomus</taxon>
    </lineage>
</organism>
<feature type="transmembrane region" description="Helical" evidence="1">
    <location>
        <begin position="54"/>
        <end position="76"/>
    </location>
</feature>
<evidence type="ECO:0000313" key="2">
    <source>
        <dbReference type="EMBL" id="KAF6075100.1"/>
    </source>
</evidence>
<accession>A0A834D8Z7</accession>
<keyword evidence="1" id="KW-1133">Transmembrane helix</keyword>
<evidence type="ECO:0000256" key="1">
    <source>
        <dbReference type="SAM" id="Phobius"/>
    </source>
</evidence>
<proteinExistence type="predicted"/>
<comment type="caution">
    <text evidence="2">The sequence shown here is derived from an EMBL/GenBank/DDBJ whole genome shotgun (WGS) entry which is preliminary data.</text>
</comment>
<dbReference type="AlphaFoldDB" id="A0A834D8Z7"/>
<evidence type="ECO:0000313" key="3">
    <source>
        <dbReference type="Proteomes" id="UP000664940"/>
    </source>
</evidence>
<protein>
    <submittedName>
        <fullName evidence="2">Uncharacterized protein</fullName>
    </submittedName>
</protein>
<gene>
    <name evidence="2" type="ORF">HJG60_009498</name>
</gene>
<dbReference type="EMBL" id="JABVXQ010000015">
    <property type="protein sequence ID" value="KAF6075100.1"/>
    <property type="molecule type" value="Genomic_DNA"/>
</dbReference>
<dbReference type="Proteomes" id="UP000664940">
    <property type="component" value="Unassembled WGS sequence"/>
</dbReference>